<proteinExistence type="predicted"/>
<dbReference type="EMBL" id="CCNB01000027">
    <property type="protein sequence ID" value="CDX41420.1"/>
    <property type="molecule type" value="Genomic_DNA"/>
</dbReference>
<organism evidence="1 2">
    <name type="scientific">Mesorhizobium plurifarium</name>
    <dbReference type="NCBI Taxonomy" id="69974"/>
    <lineage>
        <taxon>Bacteria</taxon>
        <taxon>Pseudomonadati</taxon>
        <taxon>Pseudomonadota</taxon>
        <taxon>Alphaproteobacteria</taxon>
        <taxon>Hyphomicrobiales</taxon>
        <taxon>Phyllobacteriaceae</taxon>
        <taxon>Mesorhizobium</taxon>
    </lineage>
</organism>
<accession>A0A090GNW6</accession>
<protein>
    <recommendedName>
        <fullName evidence="3">Transposase</fullName>
    </recommendedName>
</protein>
<evidence type="ECO:0000313" key="1">
    <source>
        <dbReference type="EMBL" id="CDX41420.1"/>
    </source>
</evidence>
<gene>
    <name evidence="1" type="ORF">MPLDJ20_330012</name>
</gene>
<evidence type="ECO:0000313" key="2">
    <source>
        <dbReference type="Proteomes" id="UP000046373"/>
    </source>
</evidence>
<sequence length="152" mass="16700">MHTCALRSVQRNKTDAADALGIAHLMRTGWFCQAHSKTQNCYRIRLLLKDRRNLKANFIDLENAIRHSLMAFGIRLGKVGSEPVLEAAGGDAMTLGLMQTMLPARAGLRTGYSSFTGLAAQHAMWCHDTSYIGDARLDGTTLTSGTRERCSD</sequence>
<dbReference type="Proteomes" id="UP000046373">
    <property type="component" value="Unassembled WGS sequence"/>
</dbReference>
<name>A0A090GNW6_MESPL</name>
<reference evidence="1 2" key="1">
    <citation type="submission" date="2014-08" db="EMBL/GenBank/DDBJ databases">
        <authorList>
            <person name="Moulin Lionel"/>
        </authorList>
    </citation>
    <scope>NUCLEOTIDE SEQUENCE [LARGE SCALE GENOMIC DNA]</scope>
</reference>
<evidence type="ECO:0008006" key="3">
    <source>
        <dbReference type="Google" id="ProtNLM"/>
    </source>
</evidence>
<dbReference type="AlphaFoldDB" id="A0A090GNW6"/>